<dbReference type="PROSITE" id="PS50887">
    <property type="entry name" value="GGDEF"/>
    <property type="match status" value="1"/>
</dbReference>
<keyword evidence="1" id="KW-1133">Transmembrane helix</keyword>
<dbReference type="SUPFAM" id="SSF55785">
    <property type="entry name" value="PYP-like sensor domain (PAS domain)"/>
    <property type="match status" value="3"/>
</dbReference>
<dbReference type="PANTHER" id="PTHR44757">
    <property type="entry name" value="DIGUANYLATE CYCLASE DGCP"/>
    <property type="match status" value="1"/>
</dbReference>
<dbReference type="InterPro" id="IPR000014">
    <property type="entry name" value="PAS"/>
</dbReference>
<dbReference type="Pfam" id="PF08447">
    <property type="entry name" value="PAS_3"/>
    <property type="match status" value="1"/>
</dbReference>
<dbReference type="CDD" id="cd01949">
    <property type="entry name" value="GGDEF"/>
    <property type="match status" value="1"/>
</dbReference>
<dbReference type="InterPro" id="IPR035965">
    <property type="entry name" value="PAS-like_dom_sf"/>
</dbReference>
<feature type="domain" description="GGDEF" evidence="3">
    <location>
        <begin position="449"/>
        <end position="582"/>
    </location>
</feature>
<evidence type="ECO:0000259" key="2">
    <source>
        <dbReference type="PROSITE" id="PS50112"/>
    </source>
</evidence>
<protein>
    <submittedName>
        <fullName evidence="4">PAS domain S-box protein</fullName>
    </submittedName>
</protein>
<dbReference type="CDD" id="cd00130">
    <property type="entry name" value="PAS"/>
    <property type="match status" value="2"/>
</dbReference>
<name>A0A4P9CB27_EUBML</name>
<dbReference type="Gene3D" id="3.30.70.270">
    <property type="match status" value="1"/>
</dbReference>
<evidence type="ECO:0000313" key="4">
    <source>
        <dbReference type="EMBL" id="QCT72015.1"/>
    </source>
</evidence>
<dbReference type="SUPFAM" id="SSF55073">
    <property type="entry name" value="Nucleotide cyclase"/>
    <property type="match status" value="1"/>
</dbReference>
<dbReference type="RefSeq" id="WP_096920519.1">
    <property type="nucleotide sequence ID" value="NZ_CABJDW020000001.1"/>
</dbReference>
<reference evidence="4 5" key="1">
    <citation type="submission" date="2018-05" db="EMBL/GenBank/DDBJ databases">
        <title>Genome comparison of Eubacterium sp.</title>
        <authorList>
            <person name="Feng Y."/>
            <person name="Sanchez-Andrea I."/>
            <person name="Stams A.J.M."/>
            <person name="De Vos W.M."/>
        </authorList>
    </citation>
    <scope>NUCLEOTIDE SEQUENCE [LARGE SCALE GENOMIC DNA]</scope>
    <source>
        <strain evidence="4 5">YI</strain>
    </source>
</reference>
<dbReference type="NCBIfam" id="TIGR00229">
    <property type="entry name" value="sensory_box"/>
    <property type="match status" value="2"/>
</dbReference>
<dbReference type="SMART" id="SM00267">
    <property type="entry name" value="GGDEF"/>
    <property type="match status" value="1"/>
</dbReference>
<dbReference type="NCBIfam" id="TIGR00254">
    <property type="entry name" value="GGDEF"/>
    <property type="match status" value="1"/>
</dbReference>
<gene>
    <name evidence="4" type="ORF">CPZ25_011985</name>
</gene>
<dbReference type="PANTHER" id="PTHR44757:SF2">
    <property type="entry name" value="BIOFILM ARCHITECTURE MAINTENANCE PROTEIN MBAA"/>
    <property type="match status" value="1"/>
</dbReference>
<dbReference type="Gene3D" id="3.30.450.20">
    <property type="entry name" value="PAS domain"/>
    <property type="match status" value="3"/>
</dbReference>
<keyword evidence="1" id="KW-0812">Transmembrane</keyword>
<dbReference type="InterPro" id="IPR013655">
    <property type="entry name" value="PAS_fold_3"/>
</dbReference>
<dbReference type="Pfam" id="PF00990">
    <property type="entry name" value="GGDEF"/>
    <property type="match status" value="1"/>
</dbReference>
<sequence>MDTFLIFNLIGNISLWLLIIALIITGFFYYNYRLKKENLEQKEQYRLDVDLIRTMLNMVSDCVILLDESGTILRVNKKLEEYYGRSADKIVGKNYQRFHTDFDYEEHKSNMRLNFDLGSTYTLSVKYYMPDRSVIPFSVEIHRFIFSERVYYGIVARDEKNLQEREAYIEEQASKLVEIEHIARMGYWELNHQNKEIVWSRELYHILGYEINTIKPNLDILFKMVYPADQERVTKAFLDAFQNQETVDIHHRIITTKNEVVDVLNRIRHTFSSKNEHLSTIGIVQNISEEKELRDNLDFQSQYSKAVVDNSDMLVLTTDENNNILEVNPFIEELTGQSRENLIGQPAEEIFGRVGQRHTNKDRNYRRPLDLRDKEGRIRWIYWNTRELSYFDNRRVCVSVGLDVSEGVEYRNKFEYLAYHEPITGLASRLKLRQVLTRYFAKNAGKPGKHMALLNISLTNYHEINDLYGYEVGDQLVKQVCEQLSDRVGHYGLLARHSDDLLVLFLPNRNAREKIEPICIEIIECLNEPCVVEGMTFTIGGQIGVAKYPENAQNKEDLQRFADAAMNCARLDTSIDYYFFDDKLRRKMVDDKRMYRKNYKK</sequence>
<dbReference type="Pfam" id="PF13426">
    <property type="entry name" value="PAS_9"/>
    <property type="match status" value="1"/>
</dbReference>
<evidence type="ECO:0000313" key="5">
    <source>
        <dbReference type="Proteomes" id="UP000218387"/>
    </source>
</evidence>
<feature type="domain" description="PAS" evidence="2">
    <location>
        <begin position="300"/>
        <end position="345"/>
    </location>
</feature>
<feature type="domain" description="PAS" evidence="2">
    <location>
        <begin position="48"/>
        <end position="101"/>
    </location>
</feature>
<dbReference type="InterPro" id="IPR052155">
    <property type="entry name" value="Biofilm_reg_signaling"/>
</dbReference>
<keyword evidence="5" id="KW-1185">Reference proteome</keyword>
<dbReference type="AlphaFoldDB" id="A0A4P9CB27"/>
<dbReference type="InterPro" id="IPR029787">
    <property type="entry name" value="Nucleotide_cyclase"/>
</dbReference>
<dbReference type="InterPro" id="IPR013767">
    <property type="entry name" value="PAS_fold"/>
</dbReference>
<accession>A0A4P9CB27</accession>
<feature type="transmembrane region" description="Helical" evidence="1">
    <location>
        <begin position="6"/>
        <end position="32"/>
    </location>
</feature>
<dbReference type="InterPro" id="IPR000160">
    <property type="entry name" value="GGDEF_dom"/>
</dbReference>
<dbReference type="InterPro" id="IPR043128">
    <property type="entry name" value="Rev_trsase/Diguanyl_cyclase"/>
</dbReference>
<keyword evidence="1" id="KW-0472">Membrane</keyword>
<dbReference type="EMBL" id="CP029487">
    <property type="protein sequence ID" value="QCT72015.1"/>
    <property type="molecule type" value="Genomic_DNA"/>
</dbReference>
<dbReference type="PROSITE" id="PS50112">
    <property type="entry name" value="PAS"/>
    <property type="match status" value="2"/>
</dbReference>
<dbReference type="SMART" id="SM00091">
    <property type="entry name" value="PAS"/>
    <property type="match status" value="3"/>
</dbReference>
<dbReference type="Pfam" id="PF00989">
    <property type="entry name" value="PAS"/>
    <property type="match status" value="1"/>
</dbReference>
<proteinExistence type="predicted"/>
<dbReference type="GO" id="GO:0006355">
    <property type="term" value="P:regulation of DNA-templated transcription"/>
    <property type="evidence" value="ECO:0007669"/>
    <property type="project" value="InterPro"/>
</dbReference>
<dbReference type="KEGG" id="emt:CPZ25_011985"/>
<dbReference type="Proteomes" id="UP000218387">
    <property type="component" value="Chromosome"/>
</dbReference>
<organism evidence="4 5">
    <name type="scientific">Eubacterium maltosivorans</name>
    <dbReference type="NCBI Taxonomy" id="2041044"/>
    <lineage>
        <taxon>Bacteria</taxon>
        <taxon>Bacillati</taxon>
        <taxon>Bacillota</taxon>
        <taxon>Clostridia</taxon>
        <taxon>Eubacteriales</taxon>
        <taxon>Eubacteriaceae</taxon>
        <taxon>Eubacterium</taxon>
    </lineage>
</organism>
<evidence type="ECO:0000256" key="1">
    <source>
        <dbReference type="SAM" id="Phobius"/>
    </source>
</evidence>
<evidence type="ECO:0000259" key="3">
    <source>
        <dbReference type="PROSITE" id="PS50887"/>
    </source>
</evidence>